<evidence type="ECO:0000256" key="4">
    <source>
        <dbReference type="ARBA" id="ARBA00023002"/>
    </source>
</evidence>
<name>A0A553JPF2_SHEHA</name>
<evidence type="ECO:0000256" key="5">
    <source>
        <dbReference type="HAMAP-Rule" id="MF_00817"/>
    </source>
</evidence>
<dbReference type="InterPro" id="IPR043133">
    <property type="entry name" value="GTP-CH-I_C/QueF"/>
</dbReference>
<feature type="binding site" evidence="5">
    <location>
        <begin position="96"/>
        <end position="98"/>
    </location>
    <ligand>
        <name>substrate</name>
    </ligand>
</feature>
<dbReference type="Pfam" id="PF14489">
    <property type="entry name" value="QueF"/>
    <property type="match status" value="1"/>
</dbReference>
<evidence type="ECO:0000256" key="1">
    <source>
        <dbReference type="ARBA" id="ARBA00022490"/>
    </source>
</evidence>
<dbReference type="InterPro" id="IPR029139">
    <property type="entry name" value="QueF_N"/>
</dbReference>
<dbReference type="GO" id="GO:0033739">
    <property type="term" value="F:preQ1 synthase activity"/>
    <property type="evidence" value="ECO:0007669"/>
    <property type="project" value="UniProtKB-UniRule"/>
</dbReference>
<accession>A0A553JPF2</accession>
<dbReference type="InterPro" id="IPR016428">
    <property type="entry name" value="QueF_type2"/>
</dbReference>
<dbReference type="UniPathway" id="UPA00392"/>
<dbReference type="EC" id="1.7.1.13" evidence="5"/>
<feature type="active site" description="Thioimide intermediate" evidence="5">
    <location>
        <position position="198"/>
    </location>
</feature>
<dbReference type="GO" id="GO:0008616">
    <property type="term" value="P:tRNA queuosine(34) biosynthetic process"/>
    <property type="evidence" value="ECO:0007669"/>
    <property type="project" value="UniProtKB-UniRule"/>
</dbReference>
<evidence type="ECO:0000256" key="3">
    <source>
        <dbReference type="ARBA" id="ARBA00022857"/>
    </source>
</evidence>
<dbReference type="OrthoDB" id="9789995at2"/>
<evidence type="ECO:0000313" key="7">
    <source>
        <dbReference type="EMBL" id="TRY14348.1"/>
    </source>
</evidence>
<dbReference type="SUPFAM" id="SSF55620">
    <property type="entry name" value="Tetrahydrobiopterin biosynthesis enzymes-like"/>
    <property type="match status" value="1"/>
</dbReference>
<dbReference type="PANTHER" id="PTHR34354">
    <property type="entry name" value="NADPH-DEPENDENT 7-CYANO-7-DEAZAGUANINE REDUCTASE"/>
    <property type="match status" value="1"/>
</dbReference>
<feature type="active site" description="Proton donor" evidence="5">
    <location>
        <position position="205"/>
    </location>
</feature>
<keyword evidence="1 5" id="KW-0963">Cytoplasm</keyword>
<comment type="function">
    <text evidence="5">Catalyzes the NADPH-dependent reduction of 7-cyano-7-deazaguanine (preQ0) to 7-aminomethyl-7-deazaguanine (preQ1).</text>
</comment>
<dbReference type="PANTHER" id="PTHR34354:SF1">
    <property type="entry name" value="NADPH-DEPENDENT 7-CYANO-7-DEAZAGUANINE REDUCTASE"/>
    <property type="match status" value="1"/>
</dbReference>
<dbReference type="Gene3D" id="3.30.1130.10">
    <property type="match status" value="2"/>
</dbReference>
<comment type="subunit">
    <text evidence="5">Homodimer.</text>
</comment>
<dbReference type="AlphaFoldDB" id="A0A553JPF2"/>
<dbReference type="Proteomes" id="UP000318126">
    <property type="component" value="Unassembled WGS sequence"/>
</dbReference>
<feature type="binding site" evidence="5">
    <location>
        <begin position="266"/>
        <end position="267"/>
    </location>
    <ligand>
        <name>NADPH</name>
        <dbReference type="ChEBI" id="CHEBI:57783"/>
    </ligand>
</feature>
<keyword evidence="2 5" id="KW-0671">Queuosine biosynthesis</keyword>
<dbReference type="InterPro" id="IPR029500">
    <property type="entry name" value="QueF"/>
</dbReference>
<feature type="binding site" evidence="5">
    <location>
        <begin position="237"/>
        <end position="238"/>
    </location>
    <ligand>
        <name>substrate</name>
    </ligand>
</feature>
<comment type="caution">
    <text evidence="7">The sequence shown here is derived from an EMBL/GenBank/DDBJ whole genome shotgun (WGS) entry which is preliminary data.</text>
</comment>
<keyword evidence="8" id="KW-1185">Reference proteome</keyword>
<dbReference type="PIRSF" id="PIRSF004750">
    <property type="entry name" value="Nitrile_oxidored_YqcD_prd"/>
    <property type="match status" value="1"/>
</dbReference>
<evidence type="ECO:0000313" key="8">
    <source>
        <dbReference type="Proteomes" id="UP000318126"/>
    </source>
</evidence>
<dbReference type="Pfam" id="PF14819">
    <property type="entry name" value="QueF_N"/>
    <property type="match status" value="1"/>
</dbReference>
<dbReference type="GO" id="GO:0005737">
    <property type="term" value="C:cytoplasm"/>
    <property type="evidence" value="ECO:0007669"/>
    <property type="project" value="UniProtKB-SubCell"/>
</dbReference>
<proteinExistence type="inferred from homology"/>
<gene>
    <name evidence="5 7" type="primary">queF</name>
    <name evidence="7" type="ORF">FN961_11010</name>
</gene>
<reference evidence="8" key="1">
    <citation type="submission" date="2019-07" db="EMBL/GenBank/DDBJ databases">
        <title>Shewanella sp. YLB-08 draft genomic sequence.</title>
        <authorList>
            <person name="Yu L."/>
        </authorList>
    </citation>
    <scope>NUCLEOTIDE SEQUENCE [LARGE SCALE GENOMIC DNA]</scope>
    <source>
        <strain evidence="8">JCM 20706</strain>
    </source>
</reference>
<dbReference type="NCBIfam" id="TIGR03138">
    <property type="entry name" value="QueF"/>
    <property type="match status" value="1"/>
</dbReference>
<comment type="catalytic activity">
    <reaction evidence="5">
        <text>7-aminomethyl-7-carbaguanine + 2 NADP(+) = 7-cyano-7-carbaguanine + 2 NADPH + 3 H(+)</text>
        <dbReference type="Rhea" id="RHEA:13409"/>
        <dbReference type="ChEBI" id="CHEBI:15378"/>
        <dbReference type="ChEBI" id="CHEBI:45075"/>
        <dbReference type="ChEBI" id="CHEBI:57783"/>
        <dbReference type="ChEBI" id="CHEBI:58349"/>
        <dbReference type="ChEBI" id="CHEBI:58703"/>
        <dbReference type="EC" id="1.7.1.13"/>
    </reaction>
</comment>
<comment type="subcellular location">
    <subcellularLocation>
        <location evidence="5">Cytoplasm</location>
    </subcellularLocation>
</comment>
<dbReference type="InterPro" id="IPR050084">
    <property type="entry name" value="NADPH_dep_7-cyano-7-deazaG_red"/>
</dbReference>
<sequence>MEKPLMTQVHDPYSDAKALSELTLGKATGYQSEYDASLLQGVPRKLNRDAIELIDTLPFHGTDIWTGYELSWLNAKGKPMVAIAEFHLSFDSEHLIESKSFKLYLNSFNQTKFDSIELVQSTLADDLSRCANGEVLVKVIEPKHFTHQRIVELPGTCIDDLDIEIEDYNFNPDYLLDSTDDKSMVAETLNSNLLKSNCLITSQPDWGSVMIRYQGPKIDREKLLRYLISFRQHNEFHEQCIERIFVDLKRFCHCAKLTVYARYTRRGGLDINPYRSDFEQPSESHRLARQ</sequence>
<comment type="pathway">
    <text evidence="5">tRNA modification; tRNA-queuosine biosynthesis.</text>
</comment>
<feature type="domain" description="NADPH-dependent 7-cyano-7-deazaguanine reductase N-terminal" evidence="6">
    <location>
        <begin position="30"/>
        <end position="138"/>
    </location>
</feature>
<dbReference type="HAMAP" id="MF_00817">
    <property type="entry name" value="QueF_type2"/>
    <property type="match status" value="1"/>
</dbReference>
<organism evidence="7 8">
    <name type="scientific">Shewanella hanedai</name>
    <name type="common">Alteromonas hanedai</name>
    <dbReference type="NCBI Taxonomy" id="25"/>
    <lineage>
        <taxon>Bacteria</taxon>
        <taxon>Pseudomonadati</taxon>
        <taxon>Pseudomonadota</taxon>
        <taxon>Gammaproteobacteria</taxon>
        <taxon>Alteromonadales</taxon>
        <taxon>Shewanellaceae</taxon>
        <taxon>Shewanella</taxon>
    </lineage>
</organism>
<evidence type="ECO:0000256" key="2">
    <source>
        <dbReference type="ARBA" id="ARBA00022785"/>
    </source>
</evidence>
<feature type="binding site" evidence="5">
    <location>
        <begin position="98"/>
        <end position="99"/>
    </location>
    <ligand>
        <name>NADPH</name>
        <dbReference type="ChEBI" id="CHEBI:57783"/>
    </ligand>
</feature>
<comment type="similarity">
    <text evidence="5">Belongs to the GTP cyclohydrolase I family. QueF type 2 subfamily.</text>
</comment>
<dbReference type="EMBL" id="VKGK01000011">
    <property type="protein sequence ID" value="TRY14348.1"/>
    <property type="molecule type" value="Genomic_DNA"/>
</dbReference>
<protein>
    <recommendedName>
        <fullName evidence="5">NADPH-dependent 7-cyano-7-deazaguanine reductase</fullName>
        <ecNumber evidence="5">1.7.1.13</ecNumber>
    </recommendedName>
    <alternativeName>
        <fullName evidence="5">7-cyano-7-carbaguanine reductase</fullName>
    </alternativeName>
    <alternativeName>
        <fullName evidence="5">NADPH-dependent nitrile oxidoreductase</fullName>
    </alternativeName>
    <alternativeName>
        <fullName evidence="5">PreQ(0) reductase</fullName>
    </alternativeName>
</protein>
<evidence type="ECO:0000259" key="6">
    <source>
        <dbReference type="Pfam" id="PF14819"/>
    </source>
</evidence>
<keyword evidence="4 5" id="KW-0560">Oxidoreductase</keyword>
<keyword evidence="3 5" id="KW-0521">NADP</keyword>